<dbReference type="PROSITE" id="PS00197">
    <property type="entry name" value="2FE2S_FER_1"/>
    <property type="match status" value="1"/>
</dbReference>
<dbReference type="Gene3D" id="3.10.20.30">
    <property type="match status" value="1"/>
</dbReference>
<organism evidence="6 7">
    <name type="scientific">Tolypocladium ophioglossoides (strain CBS 100239)</name>
    <name type="common">Snaketongue truffleclub</name>
    <name type="synonym">Elaphocordyceps ophioglossoides</name>
    <dbReference type="NCBI Taxonomy" id="1163406"/>
    <lineage>
        <taxon>Eukaryota</taxon>
        <taxon>Fungi</taxon>
        <taxon>Dikarya</taxon>
        <taxon>Ascomycota</taxon>
        <taxon>Pezizomycotina</taxon>
        <taxon>Sordariomycetes</taxon>
        <taxon>Hypocreomycetidae</taxon>
        <taxon>Hypocreales</taxon>
        <taxon>Ophiocordycipitaceae</taxon>
        <taxon>Tolypocladium</taxon>
    </lineage>
</organism>
<dbReference type="SUPFAM" id="SSF52343">
    <property type="entry name" value="Ferredoxin reductase-like, C-terminal NADP-linked domain"/>
    <property type="match status" value="1"/>
</dbReference>
<evidence type="ECO:0000313" key="6">
    <source>
        <dbReference type="EMBL" id="KND88926.1"/>
    </source>
</evidence>
<keyword evidence="2" id="KW-0411">Iron-sulfur</keyword>
<comment type="caution">
    <text evidence="6">The sequence shown here is derived from an EMBL/GenBank/DDBJ whole genome shotgun (WGS) entry which is preliminary data.</text>
</comment>
<keyword evidence="1" id="KW-0408">Iron</keyword>
<gene>
    <name evidence="6" type="ORF">TOPH_06495</name>
</gene>
<feature type="domain" description="2Fe-2S ferredoxin-type" evidence="3">
    <location>
        <begin position="512"/>
        <end position="595"/>
    </location>
</feature>
<dbReference type="PRINTS" id="PR00409">
    <property type="entry name" value="PHDIOXRDTASE"/>
</dbReference>
<dbReference type="InterPro" id="IPR006058">
    <property type="entry name" value="2Fe2S_fd_BS"/>
</dbReference>
<keyword evidence="6" id="KW-0560">Oxidoreductase</keyword>
<dbReference type="Pfam" id="PF00111">
    <property type="entry name" value="Fer2"/>
    <property type="match status" value="1"/>
</dbReference>
<accession>A0A0L0N4H2</accession>
<dbReference type="GO" id="GO:0030151">
    <property type="term" value="F:molybdenum ion binding"/>
    <property type="evidence" value="ECO:0007669"/>
    <property type="project" value="InterPro"/>
</dbReference>
<dbReference type="GO" id="GO:0051537">
    <property type="term" value="F:2 iron, 2 sulfur cluster binding"/>
    <property type="evidence" value="ECO:0007669"/>
    <property type="project" value="UniProtKB-KW"/>
</dbReference>
<dbReference type="PROSITE" id="PS51085">
    <property type="entry name" value="2FE2S_FER_2"/>
    <property type="match status" value="1"/>
</dbReference>
<feature type="domain" description="FAD-binding FR-type" evidence="5">
    <location>
        <begin position="282"/>
        <end position="390"/>
    </location>
</feature>
<evidence type="ECO:0000313" key="7">
    <source>
        <dbReference type="Proteomes" id="UP000036947"/>
    </source>
</evidence>
<dbReference type="InterPro" id="IPR011037">
    <property type="entry name" value="Pyrv_Knase-like_insert_dom_sf"/>
</dbReference>
<evidence type="ECO:0000259" key="4">
    <source>
        <dbReference type="PROSITE" id="PS51340"/>
    </source>
</evidence>
<dbReference type="GO" id="GO:0051213">
    <property type="term" value="F:dioxygenase activity"/>
    <property type="evidence" value="ECO:0007669"/>
    <property type="project" value="UniProtKB-KW"/>
</dbReference>
<dbReference type="PROSITE" id="PS51340">
    <property type="entry name" value="MOSC"/>
    <property type="match status" value="1"/>
</dbReference>
<keyword evidence="6" id="KW-0223">Dioxygenase</keyword>
<dbReference type="InterPro" id="IPR001041">
    <property type="entry name" value="2Fe-2S_ferredoxin-type"/>
</dbReference>
<dbReference type="SUPFAM" id="SSF54292">
    <property type="entry name" value="2Fe-2S ferredoxin-like"/>
    <property type="match status" value="1"/>
</dbReference>
<dbReference type="Pfam" id="PF03473">
    <property type="entry name" value="MOSC"/>
    <property type="match status" value="1"/>
</dbReference>
<evidence type="ECO:0000259" key="3">
    <source>
        <dbReference type="PROSITE" id="PS51085"/>
    </source>
</evidence>
<dbReference type="PROSITE" id="PS51384">
    <property type="entry name" value="FAD_FR"/>
    <property type="match status" value="1"/>
</dbReference>
<proteinExistence type="predicted"/>
<dbReference type="InterPro" id="IPR001433">
    <property type="entry name" value="OxRdtase_FAD/NAD-bd"/>
</dbReference>
<dbReference type="PANTHER" id="PTHR30212">
    <property type="entry name" value="PROTEIN YIIM"/>
    <property type="match status" value="1"/>
</dbReference>
<dbReference type="CDD" id="cd06185">
    <property type="entry name" value="PDR_like"/>
    <property type="match status" value="1"/>
</dbReference>
<dbReference type="EMBL" id="LFRF01000022">
    <property type="protein sequence ID" value="KND88926.1"/>
    <property type="molecule type" value="Genomic_DNA"/>
</dbReference>
<dbReference type="InterPro" id="IPR005163">
    <property type="entry name" value="Tri_helical_YiiM-like"/>
</dbReference>
<evidence type="ECO:0000259" key="5">
    <source>
        <dbReference type="PROSITE" id="PS51384"/>
    </source>
</evidence>
<dbReference type="GO" id="GO:0030170">
    <property type="term" value="F:pyridoxal phosphate binding"/>
    <property type="evidence" value="ECO:0007669"/>
    <property type="project" value="InterPro"/>
</dbReference>
<dbReference type="InterPro" id="IPR012675">
    <property type="entry name" value="Beta-grasp_dom_sf"/>
</dbReference>
<dbReference type="AlphaFoldDB" id="A0A0L0N4H2"/>
<keyword evidence="1" id="KW-0001">2Fe-2S</keyword>
<name>A0A0L0N4H2_TOLOC</name>
<dbReference type="Gene3D" id="3.40.50.80">
    <property type="entry name" value="Nucleotide-binding domain of ferredoxin-NADP reductase (FNR) module"/>
    <property type="match status" value="1"/>
</dbReference>
<reference evidence="6 7" key="1">
    <citation type="journal article" date="2015" name="BMC Genomics">
        <title>The genome of the truffle-parasite Tolypocladium ophioglossoides and the evolution of antifungal peptaibiotics.</title>
        <authorList>
            <person name="Quandt C.A."/>
            <person name="Bushley K.E."/>
            <person name="Spatafora J.W."/>
        </authorList>
    </citation>
    <scope>NUCLEOTIDE SEQUENCE [LARGE SCALE GENOMIC DNA]</scope>
    <source>
        <strain evidence="6 7">CBS 100239</strain>
    </source>
</reference>
<keyword evidence="7" id="KW-1185">Reference proteome</keyword>
<evidence type="ECO:0000256" key="1">
    <source>
        <dbReference type="ARBA" id="ARBA00022714"/>
    </source>
</evidence>
<dbReference type="InterPro" id="IPR005302">
    <property type="entry name" value="MoCF_Sase_C"/>
</dbReference>
<dbReference type="InterPro" id="IPR017938">
    <property type="entry name" value="Riboflavin_synthase-like_b-brl"/>
</dbReference>
<dbReference type="SUPFAM" id="SSF50800">
    <property type="entry name" value="PK beta-barrel domain-like"/>
    <property type="match status" value="1"/>
</dbReference>
<dbReference type="Gene3D" id="2.40.30.10">
    <property type="entry name" value="Translation factors"/>
    <property type="match status" value="1"/>
</dbReference>
<dbReference type="PANTHER" id="PTHR30212:SF2">
    <property type="entry name" value="PROTEIN YIIM"/>
    <property type="match status" value="1"/>
</dbReference>
<dbReference type="InterPro" id="IPR017927">
    <property type="entry name" value="FAD-bd_FR_type"/>
</dbReference>
<dbReference type="CDD" id="cd00207">
    <property type="entry name" value="fer2"/>
    <property type="match status" value="1"/>
</dbReference>
<dbReference type="OrthoDB" id="5390at2759"/>
<dbReference type="Pfam" id="PF03475">
    <property type="entry name" value="YiiM_3-alpha"/>
    <property type="match status" value="1"/>
</dbReference>
<protein>
    <submittedName>
        <fullName evidence="6">Putative dioxygenase subunit beta YeaX</fullName>
    </submittedName>
</protein>
<feature type="domain" description="MOSC" evidence="4">
    <location>
        <begin position="85"/>
        <end position="222"/>
    </location>
</feature>
<dbReference type="InterPro" id="IPR039261">
    <property type="entry name" value="FNR_nucleotide-bd"/>
</dbReference>
<evidence type="ECO:0000256" key="2">
    <source>
        <dbReference type="ARBA" id="ARBA00023014"/>
    </source>
</evidence>
<dbReference type="InterPro" id="IPR052353">
    <property type="entry name" value="Benzoxazolinone_Detox_Enz"/>
</dbReference>
<dbReference type="Pfam" id="PF00175">
    <property type="entry name" value="NAD_binding_1"/>
    <property type="match status" value="1"/>
</dbReference>
<feature type="non-terminal residue" evidence="6">
    <location>
        <position position="1"/>
    </location>
</feature>
<keyword evidence="1" id="KW-0479">Metal-binding</keyword>
<dbReference type="InterPro" id="IPR036010">
    <property type="entry name" value="2Fe-2S_ferredoxin-like_sf"/>
</dbReference>
<dbReference type="Proteomes" id="UP000036947">
    <property type="component" value="Unassembled WGS sequence"/>
</dbReference>
<sequence length="595" mass="66613">PRRLALFPNSRPCVLTHLHWFLDQNPLYLPHLPACLSHTSLPATMAPASRRDLSAPFEVDKLLEVRTSGMKKMPGLNIESGIDKKICLGPMKISKLGLEGDEHDLTFHGGLDKAILGYCASHYSDWRQSYPERTDKFVPGGFGENFVTSHMNERNVCIGDIISVGPDVLLQVSLPRQPCFKLNHRFSLKNFAPMTYQTSRTGWYYRVLREGTVNTGDEIRLVERKWPQWTVERVQEYLHRDKENLEMNQQLADIDALGEESRGQFRNRVAKAMKRSKPVEEDAWKDFKISSRKMETPRIVSLVLEAVAPELHAEKMLPAHASIKLPSGLIRSYSIVAGGHDDVFNLSDKFELGVALDENSRGGSRYLHQSVKVGDILQVGRITTGVGFASSASNHCFIAGGIGITAFLALIKSIHSINLNYKLHYAVRTTQEIPFRDRLEPLKDNIVFYDKSKGQRMDIKSIVKTLSWNSHLYVCGPNRMMEAARDAVEECGIPPNEVHYEAFSADISGDPFEVELSGKMGQVLKVGEEESLLEVLRRELPDFPSSCEVGNCGTCKIKVKAGRVDHRGTALLPEERGSSMLACVSRGIGRITIEV</sequence>
<dbReference type="Gene3D" id="2.40.33.20">
    <property type="entry name" value="PK beta-barrel domain-like"/>
    <property type="match status" value="1"/>
</dbReference>
<dbReference type="SUPFAM" id="SSF63380">
    <property type="entry name" value="Riboflavin synthase domain-like"/>
    <property type="match status" value="1"/>
</dbReference>
<dbReference type="STRING" id="1163406.A0A0L0N4H2"/>